<dbReference type="InterPro" id="IPR011701">
    <property type="entry name" value="MFS"/>
</dbReference>
<accession>K0KFJ2</accession>
<evidence type="ECO:0000313" key="5">
    <source>
        <dbReference type="EMBL" id="CCH43900.1"/>
    </source>
</evidence>
<feature type="transmembrane region" description="Helical" evidence="3">
    <location>
        <begin position="361"/>
        <end position="386"/>
    </location>
</feature>
<sequence>MNKTRVDVEEEIDLSSKKDHHIKSEEFAVDESKIEELNGVFNEDDYVDVPPDGGYGWLCCACVTAMNFATWGVNCGFGIFLSFYLENDVFPGATPTDYALVGGILVFLTLALIPYTSVLLLKFGYKITASIGILIQLAGFLGASFSTTLVQFYITQGVLIGISYGIIFGANSIVLPSWFLKKRALANGISHFGVGFGGVVFTLIINKLIIETGDQKWALRIIAIISFVICTVTMFLVKIRIPQNSQFKDQQNLSIKKIFKNIFDLKVWKMFPLHLATLWSCIGATGYCILLYSLSNYATSMGFSRHQAMIITVLLNASQSIGRPLIGYLSEKFGRTNFTMFATFYTCVMSLVFWINVKSYAALIIFTLMIGLLVGISSVNVVPLVADVVGLNSFASGLGFANTINAIMSLVAEMIALNLRDYSIPNRNPYFHCQIFVGVLYFCGFIALIPYREWKVKRMLHQLKNSKKLTENERQSFNDLLESKGFIGFLQRAFHLTII</sequence>
<feature type="transmembrane region" description="Helical" evidence="3">
    <location>
        <begin position="160"/>
        <end position="180"/>
    </location>
</feature>
<feature type="transmembrane region" description="Helical" evidence="3">
    <location>
        <begin position="98"/>
        <end position="121"/>
    </location>
</feature>
<keyword evidence="6" id="KW-1185">Reference proteome</keyword>
<keyword evidence="3" id="KW-0812">Transmembrane</keyword>
<dbReference type="PANTHER" id="PTHR11360">
    <property type="entry name" value="MONOCARBOXYLATE TRANSPORTER"/>
    <property type="match status" value="1"/>
</dbReference>
<reference evidence="5 6" key="1">
    <citation type="journal article" date="2012" name="Eukaryot. Cell">
        <title>Draft genome sequence of Wickerhamomyces ciferrii NRRL Y-1031 F-60-10.</title>
        <authorList>
            <person name="Schneider J."/>
            <person name="Andrea H."/>
            <person name="Blom J."/>
            <person name="Jaenicke S."/>
            <person name="Ruckert C."/>
            <person name="Schorsch C."/>
            <person name="Szczepanowski R."/>
            <person name="Farwick M."/>
            <person name="Goesmann A."/>
            <person name="Puhler A."/>
            <person name="Schaffer S."/>
            <person name="Tauch A."/>
            <person name="Kohler T."/>
            <person name="Brinkrolf K."/>
        </authorList>
    </citation>
    <scope>NUCLEOTIDE SEQUENCE [LARGE SCALE GENOMIC DNA]</scope>
    <source>
        <strain evidence="6">ATCC 14091 / BCRC 22168 / CBS 111 / JCM 3599 / NBRC 0793 / NRRL Y-1031 F-60-10</strain>
    </source>
</reference>
<dbReference type="Pfam" id="PF07690">
    <property type="entry name" value="MFS_1"/>
    <property type="match status" value="1"/>
</dbReference>
<dbReference type="SUPFAM" id="SSF103473">
    <property type="entry name" value="MFS general substrate transporter"/>
    <property type="match status" value="1"/>
</dbReference>
<feature type="transmembrane region" description="Helical" evidence="3">
    <location>
        <begin position="273"/>
        <end position="294"/>
    </location>
</feature>
<keyword evidence="3" id="KW-0472">Membrane</keyword>
<comment type="similarity">
    <text evidence="2">Belongs to the major facilitator superfamily. Monocarboxylate porter (TC 2.A.1.13) family.</text>
</comment>
<gene>
    <name evidence="5" type="ORF">BN7_3455</name>
</gene>
<dbReference type="InterPro" id="IPR050327">
    <property type="entry name" value="Proton-linked_MCT"/>
</dbReference>
<evidence type="ECO:0000256" key="1">
    <source>
        <dbReference type="ARBA" id="ARBA00004141"/>
    </source>
</evidence>
<dbReference type="PANTHER" id="PTHR11360:SF315">
    <property type="entry name" value="TRANSPORTER MCH2-RELATED"/>
    <property type="match status" value="1"/>
</dbReference>
<proteinExistence type="inferred from homology"/>
<evidence type="ECO:0000256" key="3">
    <source>
        <dbReference type="SAM" id="Phobius"/>
    </source>
</evidence>
<dbReference type="HOGENOM" id="CLU_001265_1_2_1"/>
<protein>
    <submittedName>
        <fullName evidence="5">Monocarboxylate transporter</fullName>
    </submittedName>
</protein>
<organism evidence="5 6">
    <name type="scientific">Wickerhamomyces ciferrii (strain ATCC 14091 / BCRC 22168 / CBS 111 / JCM 3599 / NBRC 0793 / NRRL Y-1031 F-60-10)</name>
    <name type="common">Yeast</name>
    <name type="synonym">Pichia ciferrii</name>
    <dbReference type="NCBI Taxonomy" id="1206466"/>
    <lineage>
        <taxon>Eukaryota</taxon>
        <taxon>Fungi</taxon>
        <taxon>Dikarya</taxon>
        <taxon>Ascomycota</taxon>
        <taxon>Saccharomycotina</taxon>
        <taxon>Saccharomycetes</taxon>
        <taxon>Phaffomycetales</taxon>
        <taxon>Wickerhamomycetaceae</taxon>
        <taxon>Wickerhamomyces</taxon>
    </lineage>
</organism>
<evidence type="ECO:0000256" key="2">
    <source>
        <dbReference type="ARBA" id="ARBA00006727"/>
    </source>
</evidence>
<dbReference type="PROSITE" id="PS50850">
    <property type="entry name" value="MFS"/>
    <property type="match status" value="1"/>
</dbReference>
<dbReference type="InterPro" id="IPR020846">
    <property type="entry name" value="MFS_dom"/>
</dbReference>
<keyword evidence="3" id="KW-1133">Transmembrane helix</keyword>
<dbReference type="InterPro" id="IPR036259">
    <property type="entry name" value="MFS_trans_sf"/>
</dbReference>
<dbReference type="GO" id="GO:0016020">
    <property type="term" value="C:membrane"/>
    <property type="evidence" value="ECO:0007669"/>
    <property type="project" value="UniProtKB-SubCell"/>
</dbReference>
<dbReference type="GO" id="GO:0022857">
    <property type="term" value="F:transmembrane transporter activity"/>
    <property type="evidence" value="ECO:0007669"/>
    <property type="project" value="InterPro"/>
</dbReference>
<name>K0KFJ2_WICCF</name>
<feature type="transmembrane region" description="Helical" evidence="3">
    <location>
        <begin position="429"/>
        <end position="451"/>
    </location>
</feature>
<feature type="transmembrane region" description="Helical" evidence="3">
    <location>
        <begin position="217"/>
        <end position="237"/>
    </location>
</feature>
<dbReference type="eggNOG" id="KOG2504">
    <property type="taxonomic scope" value="Eukaryota"/>
</dbReference>
<dbReference type="EMBL" id="CAIF01000096">
    <property type="protein sequence ID" value="CCH43900.1"/>
    <property type="molecule type" value="Genomic_DNA"/>
</dbReference>
<dbReference type="AlphaFoldDB" id="K0KFJ2"/>
<dbReference type="Proteomes" id="UP000009328">
    <property type="component" value="Unassembled WGS sequence"/>
</dbReference>
<feature type="transmembrane region" description="Helical" evidence="3">
    <location>
        <begin position="192"/>
        <end position="210"/>
    </location>
</feature>
<dbReference type="Gene3D" id="1.20.1250.20">
    <property type="entry name" value="MFS general substrate transporter like domains"/>
    <property type="match status" value="2"/>
</dbReference>
<feature type="transmembrane region" description="Helical" evidence="3">
    <location>
        <begin position="133"/>
        <end position="154"/>
    </location>
</feature>
<evidence type="ECO:0000259" key="4">
    <source>
        <dbReference type="PROSITE" id="PS50850"/>
    </source>
</evidence>
<comment type="caution">
    <text evidence="5">The sequence shown here is derived from an EMBL/GenBank/DDBJ whole genome shotgun (WGS) entry which is preliminary data.</text>
</comment>
<feature type="transmembrane region" description="Helical" evidence="3">
    <location>
        <begin position="398"/>
        <end position="417"/>
    </location>
</feature>
<feature type="domain" description="Major facilitator superfamily (MFS) profile" evidence="4">
    <location>
        <begin position="60"/>
        <end position="455"/>
    </location>
</feature>
<comment type="subcellular location">
    <subcellularLocation>
        <location evidence="1">Membrane</location>
        <topology evidence="1">Multi-pass membrane protein</topology>
    </subcellularLocation>
</comment>
<evidence type="ECO:0000313" key="6">
    <source>
        <dbReference type="Proteomes" id="UP000009328"/>
    </source>
</evidence>
<dbReference type="InParanoid" id="K0KFJ2"/>
<feature type="transmembrane region" description="Helical" evidence="3">
    <location>
        <begin position="338"/>
        <end position="355"/>
    </location>
</feature>